<evidence type="ECO:0000256" key="1">
    <source>
        <dbReference type="SAM" id="MobiDB-lite"/>
    </source>
</evidence>
<dbReference type="Proteomes" id="UP000305539">
    <property type="component" value="Unassembled WGS sequence"/>
</dbReference>
<reference evidence="3 4" key="1">
    <citation type="submission" date="2019-04" db="EMBL/GenBank/DDBJ databases">
        <title>Trinickia sp. 7GSK02, isolated from subtropical forest soil.</title>
        <authorList>
            <person name="Gao Z.-H."/>
            <person name="Qiu L.-H."/>
        </authorList>
    </citation>
    <scope>NUCLEOTIDE SEQUENCE [LARGE SCALE GENOMIC DNA]</scope>
    <source>
        <strain evidence="3 4">7GSK02</strain>
    </source>
</reference>
<dbReference type="AlphaFoldDB" id="A0A4U1ID65"/>
<keyword evidence="4" id="KW-1185">Reference proteome</keyword>
<name>A0A4U1ID65_9BURK</name>
<feature type="chain" id="PRO_5020691702" evidence="2">
    <location>
        <begin position="22"/>
        <end position="123"/>
    </location>
</feature>
<proteinExistence type="predicted"/>
<feature type="region of interest" description="Disordered" evidence="1">
    <location>
        <begin position="28"/>
        <end position="68"/>
    </location>
</feature>
<comment type="caution">
    <text evidence="3">The sequence shown here is derived from an EMBL/GenBank/DDBJ whole genome shotgun (WGS) entry which is preliminary data.</text>
</comment>
<evidence type="ECO:0000313" key="3">
    <source>
        <dbReference type="EMBL" id="TKC91582.1"/>
    </source>
</evidence>
<evidence type="ECO:0000313" key="4">
    <source>
        <dbReference type="Proteomes" id="UP000305539"/>
    </source>
</evidence>
<keyword evidence="2" id="KW-0732">Signal</keyword>
<gene>
    <name evidence="3" type="ORF">FAZ69_03790</name>
</gene>
<organism evidence="3 4">
    <name type="scientific">Trinickia terrae</name>
    <dbReference type="NCBI Taxonomy" id="2571161"/>
    <lineage>
        <taxon>Bacteria</taxon>
        <taxon>Pseudomonadati</taxon>
        <taxon>Pseudomonadota</taxon>
        <taxon>Betaproteobacteria</taxon>
        <taxon>Burkholderiales</taxon>
        <taxon>Burkholderiaceae</taxon>
        <taxon>Trinickia</taxon>
    </lineage>
</organism>
<feature type="compositionally biased region" description="Low complexity" evidence="1">
    <location>
        <begin position="28"/>
        <end position="47"/>
    </location>
</feature>
<feature type="signal peptide" evidence="2">
    <location>
        <begin position="1"/>
        <end position="21"/>
    </location>
</feature>
<protein>
    <submittedName>
        <fullName evidence="3">Uncharacterized protein</fullName>
    </submittedName>
</protein>
<dbReference type="EMBL" id="SWJE01000002">
    <property type="protein sequence ID" value="TKC91582.1"/>
    <property type="molecule type" value="Genomic_DNA"/>
</dbReference>
<accession>A0A4U1ID65</accession>
<sequence length="123" mass="12441">MAALRKLAAAWIACASFGAFAQPAATASSAPTAPAPAAAGASHAHAGQMGGMDMPGAHGASQSKAEKTPLATGADVIEDYVSVQLADGRFVRVLDAWCPVFGGLYLSTASRAQMPLKLRGRKS</sequence>
<dbReference type="RefSeq" id="WP_136892620.1">
    <property type="nucleotide sequence ID" value="NZ_SWJE01000002.1"/>
</dbReference>
<evidence type="ECO:0000256" key="2">
    <source>
        <dbReference type="SAM" id="SignalP"/>
    </source>
</evidence>